<proteinExistence type="predicted"/>
<feature type="signal peptide" evidence="2">
    <location>
        <begin position="1"/>
        <end position="24"/>
    </location>
</feature>
<dbReference type="EMBL" id="CP039349">
    <property type="protein sequence ID" value="QCD93622.1"/>
    <property type="molecule type" value="Genomic_DNA"/>
</dbReference>
<organism evidence="3 4">
    <name type="scientific">Vigna unguiculata</name>
    <name type="common">Cowpea</name>
    <dbReference type="NCBI Taxonomy" id="3917"/>
    <lineage>
        <taxon>Eukaryota</taxon>
        <taxon>Viridiplantae</taxon>
        <taxon>Streptophyta</taxon>
        <taxon>Embryophyta</taxon>
        <taxon>Tracheophyta</taxon>
        <taxon>Spermatophyta</taxon>
        <taxon>Magnoliopsida</taxon>
        <taxon>eudicotyledons</taxon>
        <taxon>Gunneridae</taxon>
        <taxon>Pentapetalae</taxon>
        <taxon>rosids</taxon>
        <taxon>fabids</taxon>
        <taxon>Fabales</taxon>
        <taxon>Fabaceae</taxon>
        <taxon>Papilionoideae</taxon>
        <taxon>50 kb inversion clade</taxon>
        <taxon>NPAAA clade</taxon>
        <taxon>indigoferoid/millettioid clade</taxon>
        <taxon>Phaseoleae</taxon>
        <taxon>Vigna</taxon>
    </lineage>
</organism>
<dbReference type="PANTHER" id="PTHR45648:SF166">
    <property type="entry name" value="OS02G0617400 PROTEIN"/>
    <property type="match status" value="1"/>
</dbReference>
<reference evidence="3 4" key="1">
    <citation type="submission" date="2019-04" db="EMBL/GenBank/DDBJ databases">
        <title>An improved genome assembly and genetic linkage map for asparagus bean, Vigna unguiculata ssp. sesquipedialis.</title>
        <authorList>
            <person name="Xia Q."/>
            <person name="Zhang R."/>
            <person name="Dong Y."/>
        </authorList>
    </citation>
    <scope>NUCLEOTIDE SEQUENCE [LARGE SCALE GENOMIC DNA]</scope>
    <source>
        <tissue evidence="3">Leaf</tissue>
    </source>
</reference>
<name>A0A4D6LXJ6_VIGUN</name>
<dbReference type="PANTHER" id="PTHR45648">
    <property type="entry name" value="GDSL LIPASE/ACYLHYDROLASE FAMILY PROTEIN (AFU_ORTHOLOGUE AFUA_4G14700)"/>
    <property type="match status" value="1"/>
</dbReference>
<dbReference type="Proteomes" id="UP000501690">
    <property type="component" value="Linkage Group LG5"/>
</dbReference>
<sequence>MTTFSSFILSFVLVIGIIVFGAEARPRAFFVFGDSLVDNGNNNFLATTARADAPPYGIDYAPTHRPTGRFSNGFNIPDLIRDLAMSYQKSQGGLSGSQHFFLHLMDSKHPRVRNASSFSKGSSNGQHQAFFSKIASKAKILSPSHPRVKIPHV</sequence>
<feature type="chain" id="PRO_5020038655" description="Zeta-carotene desaturase" evidence="2">
    <location>
        <begin position="25"/>
        <end position="153"/>
    </location>
</feature>
<keyword evidence="2" id="KW-0732">Signal</keyword>
<dbReference type="Gene3D" id="3.40.50.1110">
    <property type="entry name" value="SGNH hydrolase"/>
    <property type="match status" value="1"/>
</dbReference>
<gene>
    <name evidence="3" type="ORF">DEO72_LG5g1698</name>
</gene>
<dbReference type="AlphaFoldDB" id="A0A4D6LXJ6"/>
<keyword evidence="4" id="KW-1185">Reference proteome</keyword>
<dbReference type="InterPro" id="IPR051058">
    <property type="entry name" value="GDSL_Est/Lipase"/>
</dbReference>
<accession>A0A4D6LXJ6</accession>
<dbReference type="GO" id="GO:0016787">
    <property type="term" value="F:hydrolase activity"/>
    <property type="evidence" value="ECO:0007669"/>
    <property type="project" value="UniProtKB-KW"/>
</dbReference>
<evidence type="ECO:0000313" key="3">
    <source>
        <dbReference type="EMBL" id="QCD93622.1"/>
    </source>
</evidence>
<evidence type="ECO:0008006" key="5">
    <source>
        <dbReference type="Google" id="ProtNLM"/>
    </source>
</evidence>
<evidence type="ECO:0000256" key="2">
    <source>
        <dbReference type="SAM" id="SignalP"/>
    </source>
</evidence>
<protein>
    <recommendedName>
        <fullName evidence="5">Zeta-carotene desaturase</fullName>
    </recommendedName>
</protein>
<dbReference type="InterPro" id="IPR036514">
    <property type="entry name" value="SGNH_hydro_sf"/>
</dbReference>
<evidence type="ECO:0000256" key="1">
    <source>
        <dbReference type="ARBA" id="ARBA00022801"/>
    </source>
</evidence>
<evidence type="ECO:0000313" key="4">
    <source>
        <dbReference type="Proteomes" id="UP000501690"/>
    </source>
</evidence>
<keyword evidence="1" id="KW-0378">Hydrolase</keyword>